<accession>C9KKD9</accession>
<organism evidence="2 3">
    <name type="scientific">Mitsuokella multacida DSM 20544</name>
    <dbReference type="NCBI Taxonomy" id="500635"/>
    <lineage>
        <taxon>Bacteria</taxon>
        <taxon>Bacillati</taxon>
        <taxon>Bacillota</taxon>
        <taxon>Negativicutes</taxon>
        <taxon>Selenomonadales</taxon>
        <taxon>Selenomonadaceae</taxon>
        <taxon>Mitsuokella</taxon>
    </lineage>
</organism>
<comment type="caution">
    <text evidence="2">The sequence shown here is derived from an EMBL/GenBank/DDBJ whole genome shotgun (WGS) entry which is preliminary data.</text>
</comment>
<dbReference type="EMBL" id="ABWK02000009">
    <property type="protein sequence ID" value="EEX69589.1"/>
    <property type="molecule type" value="Genomic_DNA"/>
</dbReference>
<evidence type="ECO:0000256" key="1">
    <source>
        <dbReference type="SAM" id="Phobius"/>
    </source>
</evidence>
<dbReference type="STRING" id="500635.MITSMUL_03638"/>
<proteinExistence type="predicted"/>
<keyword evidence="3" id="KW-1185">Reference proteome</keyword>
<feature type="transmembrane region" description="Helical" evidence="1">
    <location>
        <begin position="20"/>
        <end position="38"/>
    </location>
</feature>
<keyword evidence="1" id="KW-0472">Membrane</keyword>
<evidence type="ECO:0000313" key="3">
    <source>
        <dbReference type="Proteomes" id="UP000003671"/>
    </source>
</evidence>
<name>C9KKD9_9FIRM</name>
<dbReference type="Proteomes" id="UP000003671">
    <property type="component" value="Unassembled WGS sequence"/>
</dbReference>
<dbReference type="HOGENOM" id="CLU_2807697_0_0_9"/>
<keyword evidence="1" id="KW-0812">Transmembrane</keyword>
<keyword evidence="1" id="KW-1133">Transmembrane helix</keyword>
<dbReference type="AlphaFoldDB" id="C9KKD9"/>
<sequence length="67" mass="7758">MTLLCGSLYAHRSTHLKKAIFLFQLCHLTVAIISYLELKRKADEKISLCHFAFPAVYVRYDLLALRC</sequence>
<evidence type="ECO:0000313" key="2">
    <source>
        <dbReference type="EMBL" id="EEX69589.1"/>
    </source>
</evidence>
<protein>
    <submittedName>
        <fullName evidence="2">Uncharacterized protein</fullName>
    </submittedName>
</protein>
<gene>
    <name evidence="2" type="ORF">MITSMUL_03638</name>
</gene>
<reference evidence="2" key="1">
    <citation type="submission" date="2009-09" db="EMBL/GenBank/DDBJ databases">
        <authorList>
            <person name="Weinstock G."/>
            <person name="Sodergren E."/>
            <person name="Clifton S."/>
            <person name="Fulton L."/>
            <person name="Fulton B."/>
            <person name="Courtney L."/>
            <person name="Fronick C."/>
            <person name="Harrison M."/>
            <person name="Strong C."/>
            <person name="Farmer C."/>
            <person name="Delahaunty K."/>
            <person name="Markovic C."/>
            <person name="Hall O."/>
            <person name="Minx P."/>
            <person name="Tomlinson C."/>
            <person name="Mitreva M."/>
            <person name="Nelson J."/>
            <person name="Hou S."/>
            <person name="Wollam A."/>
            <person name="Pepin K.H."/>
            <person name="Johnson M."/>
            <person name="Bhonagiri V."/>
            <person name="Nash W.E."/>
            <person name="Warren W."/>
            <person name="Chinwalla A."/>
            <person name="Mardis E.R."/>
            <person name="Wilson R.K."/>
        </authorList>
    </citation>
    <scope>NUCLEOTIDE SEQUENCE [LARGE SCALE GENOMIC DNA]</scope>
    <source>
        <strain evidence="2">DSM 20544</strain>
    </source>
</reference>